<evidence type="ECO:0000256" key="3">
    <source>
        <dbReference type="ARBA" id="ARBA00023015"/>
    </source>
</evidence>
<evidence type="ECO:0000259" key="8">
    <source>
        <dbReference type="PROSITE" id="PS50110"/>
    </source>
</evidence>
<evidence type="ECO:0000313" key="10">
    <source>
        <dbReference type="EMBL" id="OUR97074.1"/>
    </source>
</evidence>
<feature type="DNA-binding region" description="OmpR/PhoB-type" evidence="7">
    <location>
        <begin position="127"/>
        <end position="221"/>
    </location>
</feature>
<dbReference type="AlphaFoldDB" id="A0A1Y5F8F6"/>
<evidence type="ECO:0000313" key="11">
    <source>
        <dbReference type="Proteomes" id="UP000196531"/>
    </source>
</evidence>
<dbReference type="Pfam" id="PF00486">
    <property type="entry name" value="Trans_reg_C"/>
    <property type="match status" value="1"/>
</dbReference>
<dbReference type="CDD" id="cd00383">
    <property type="entry name" value="trans_reg_C"/>
    <property type="match status" value="1"/>
</dbReference>
<evidence type="ECO:0000256" key="5">
    <source>
        <dbReference type="ARBA" id="ARBA00023163"/>
    </source>
</evidence>
<name>A0A1Y5F8F6_9BACT</name>
<dbReference type="Gene3D" id="1.10.10.10">
    <property type="entry name" value="Winged helix-like DNA-binding domain superfamily/Winged helix DNA-binding domain"/>
    <property type="match status" value="1"/>
</dbReference>
<dbReference type="PROSITE" id="PS51755">
    <property type="entry name" value="OMPR_PHOB"/>
    <property type="match status" value="1"/>
</dbReference>
<dbReference type="Pfam" id="PF00072">
    <property type="entry name" value="Response_reg"/>
    <property type="match status" value="1"/>
</dbReference>
<dbReference type="SUPFAM" id="SSF46894">
    <property type="entry name" value="C-terminal effector domain of the bipartite response regulators"/>
    <property type="match status" value="1"/>
</dbReference>
<feature type="domain" description="Response regulatory" evidence="8">
    <location>
        <begin position="3"/>
        <end position="115"/>
    </location>
</feature>
<dbReference type="GO" id="GO:0000156">
    <property type="term" value="F:phosphorelay response regulator activity"/>
    <property type="evidence" value="ECO:0007669"/>
    <property type="project" value="TreeGrafter"/>
</dbReference>
<dbReference type="GO" id="GO:0032993">
    <property type="term" value="C:protein-DNA complex"/>
    <property type="evidence" value="ECO:0007669"/>
    <property type="project" value="TreeGrafter"/>
</dbReference>
<dbReference type="GO" id="GO:0000976">
    <property type="term" value="F:transcription cis-regulatory region binding"/>
    <property type="evidence" value="ECO:0007669"/>
    <property type="project" value="TreeGrafter"/>
</dbReference>
<comment type="caution">
    <text evidence="10">The sequence shown here is derived from an EMBL/GenBank/DDBJ whole genome shotgun (WGS) entry which is preliminary data.</text>
</comment>
<reference evidence="11" key="1">
    <citation type="journal article" date="2017" name="Proc. Natl. Acad. Sci. U.S.A.">
        <title>Simulation of Deepwater Horizon oil plume reveals substrate specialization within a complex community of hydrocarbon-degraders.</title>
        <authorList>
            <person name="Hu P."/>
            <person name="Dubinsky E.A."/>
            <person name="Probst A.J."/>
            <person name="Wang J."/>
            <person name="Sieber C.M.K."/>
            <person name="Tom L.M."/>
            <person name="Gardinali P."/>
            <person name="Banfield J.F."/>
            <person name="Atlas R.M."/>
            <person name="Andersen G.L."/>
        </authorList>
    </citation>
    <scope>NUCLEOTIDE SEQUENCE [LARGE SCALE GENOMIC DNA]</scope>
</reference>
<evidence type="ECO:0000259" key="9">
    <source>
        <dbReference type="PROSITE" id="PS51755"/>
    </source>
</evidence>
<evidence type="ECO:0000256" key="4">
    <source>
        <dbReference type="ARBA" id="ARBA00023125"/>
    </source>
</evidence>
<dbReference type="InterPro" id="IPR001789">
    <property type="entry name" value="Sig_transdc_resp-reg_receiver"/>
</dbReference>
<dbReference type="SMART" id="SM00862">
    <property type="entry name" value="Trans_reg_C"/>
    <property type="match status" value="1"/>
</dbReference>
<dbReference type="EMBL" id="MAAO01000006">
    <property type="protein sequence ID" value="OUR97074.1"/>
    <property type="molecule type" value="Genomic_DNA"/>
</dbReference>
<keyword evidence="1 6" id="KW-0597">Phosphoprotein</keyword>
<evidence type="ECO:0008006" key="12">
    <source>
        <dbReference type="Google" id="ProtNLM"/>
    </source>
</evidence>
<dbReference type="InterPro" id="IPR001867">
    <property type="entry name" value="OmpR/PhoB-type_DNA-bd"/>
</dbReference>
<dbReference type="SUPFAM" id="SSF52172">
    <property type="entry name" value="CheY-like"/>
    <property type="match status" value="1"/>
</dbReference>
<sequence length="224" mass="25860">MSKILLVEDDDSLGTSLKGYLTDEGHTVTWAQSLASARELQSDEEIVILDWMLPDGQGIDFLKEIRNDGKSIPVIMLTARNDLIDKVIGLESGANDYMTKPFEPRELIARIRVQLRDHNSKDDKMIDEVLVRGELLIDHNQRIVKWFGNQVEFTKMEFDFLSLLAETPNRAFSREEILNKVWGFENYPSTRTVDTHVLQIRQKLSDELIETVRGIGYRFKFLES</sequence>
<dbReference type="GO" id="GO:0005829">
    <property type="term" value="C:cytosol"/>
    <property type="evidence" value="ECO:0007669"/>
    <property type="project" value="TreeGrafter"/>
</dbReference>
<dbReference type="InterPro" id="IPR011006">
    <property type="entry name" value="CheY-like_superfamily"/>
</dbReference>
<dbReference type="InterPro" id="IPR016032">
    <property type="entry name" value="Sig_transdc_resp-reg_C-effctor"/>
</dbReference>
<evidence type="ECO:0000256" key="7">
    <source>
        <dbReference type="PROSITE-ProRule" id="PRU01091"/>
    </source>
</evidence>
<organism evidence="10 11">
    <name type="scientific">Halobacteriovorax marinus</name>
    <dbReference type="NCBI Taxonomy" id="97084"/>
    <lineage>
        <taxon>Bacteria</taxon>
        <taxon>Pseudomonadati</taxon>
        <taxon>Bdellovibrionota</taxon>
        <taxon>Bacteriovoracia</taxon>
        <taxon>Bacteriovoracales</taxon>
        <taxon>Halobacteriovoraceae</taxon>
        <taxon>Halobacteriovorax</taxon>
    </lineage>
</organism>
<dbReference type="GO" id="GO:0006355">
    <property type="term" value="P:regulation of DNA-templated transcription"/>
    <property type="evidence" value="ECO:0007669"/>
    <property type="project" value="InterPro"/>
</dbReference>
<dbReference type="InterPro" id="IPR039420">
    <property type="entry name" value="WalR-like"/>
</dbReference>
<evidence type="ECO:0000256" key="6">
    <source>
        <dbReference type="PROSITE-ProRule" id="PRU00169"/>
    </source>
</evidence>
<keyword evidence="4 7" id="KW-0238">DNA-binding</keyword>
<keyword evidence="3" id="KW-0805">Transcription regulation</keyword>
<dbReference type="Gene3D" id="3.40.50.2300">
    <property type="match status" value="1"/>
</dbReference>
<dbReference type="SMART" id="SM00448">
    <property type="entry name" value="REC"/>
    <property type="match status" value="1"/>
</dbReference>
<dbReference type="InterPro" id="IPR036388">
    <property type="entry name" value="WH-like_DNA-bd_sf"/>
</dbReference>
<evidence type="ECO:0000256" key="1">
    <source>
        <dbReference type="ARBA" id="ARBA00022553"/>
    </source>
</evidence>
<dbReference type="PANTHER" id="PTHR48111">
    <property type="entry name" value="REGULATOR OF RPOS"/>
    <property type="match status" value="1"/>
</dbReference>
<dbReference type="Proteomes" id="UP000196531">
    <property type="component" value="Unassembled WGS sequence"/>
</dbReference>
<dbReference type="PROSITE" id="PS50110">
    <property type="entry name" value="RESPONSE_REGULATORY"/>
    <property type="match status" value="1"/>
</dbReference>
<proteinExistence type="predicted"/>
<dbReference type="CDD" id="cd17624">
    <property type="entry name" value="REC_OmpR_PmrA-like"/>
    <property type="match status" value="1"/>
</dbReference>
<keyword evidence="2" id="KW-0902">Two-component regulatory system</keyword>
<gene>
    <name evidence="10" type="ORF">A9Q84_12140</name>
</gene>
<feature type="domain" description="OmpR/PhoB-type" evidence="9">
    <location>
        <begin position="127"/>
        <end position="221"/>
    </location>
</feature>
<evidence type="ECO:0000256" key="2">
    <source>
        <dbReference type="ARBA" id="ARBA00023012"/>
    </source>
</evidence>
<dbReference type="PANTHER" id="PTHR48111:SF1">
    <property type="entry name" value="TWO-COMPONENT RESPONSE REGULATOR ORR33"/>
    <property type="match status" value="1"/>
</dbReference>
<dbReference type="Gene3D" id="6.10.250.690">
    <property type="match status" value="1"/>
</dbReference>
<feature type="modified residue" description="4-aspartylphosphate" evidence="6">
    <location>
        <position position="50"/>
    </location>
</feature>
<accession>A0A1Y5F8F6</accession>
<keyword evidence="5" id="KW-0804">Transcription</keyword>
<protein>
    <recommendedName>
        <fullName evidence="12">DNA-binding response regulator</fullName>
    </recommendedName>
</protein>